<dbReference type="SUPFAM" id="SSF103473">
    <property type="entry name" value="MFS general substrate transporter"/>
    <property type="match status" value="1"/>
</dbReference>
<evidence type="ECO:0000313" key="9">
    <source>
        <dbReference type="EMBL" id="TDM02495.1"/>
    </source>
</evidence>
<feature type="transmembrane region" description="Helical" evidence="7">
    <location>
        <begin position="346"/>
        <end position="365"/>
    </location>
</feature>
<evidence type="ECO:0000256" key="5">
    <source>
        <dbReference type="ARBA" id="ARBA00022989"/>
    </source>
</evidence>
<name>A0A9Q8CLW6_9STAP</name>
<dbReference type="Gene3D" id="1.20.1250.20">
    <property type="entry name" value="MFS general substrate transporter like domains"/>
    <property type="match status" value="2"/>
</dbReference>
<evidence type="ECO:0000256" key="6">
    <source>
        <dbReference type="ARBA" id="ARBA00023136"/>
    </source>
</evidence>
<feature type="transmembrane region" description="Helical" evidence="7">
    <location>
        <begin position="46"/>
        <end position="66"/>
    </location>
</feature>
<evidence type="ECO:0000256" key="2">
    <source>
        <dbReference type="ARBA" id="ARBA00022448"/>
    </source>
</evidence>
<gene>
    <name evidence="9" type="ORF">ERX40_08035</name>
</gene>
<keyword evidence="4 7" id="KW-0812">Transmembrane</keyword>
<feature type="transmembrane region" description="Helical" evidence="7">
    <location>
        <begin position="320"/>
        <end position="340"/>
    </location>
</feature>
<dbReference type="PROSITE" id="PS50850">
    <property type="entry name" value="MFS"/>
    <property type="match status" value="1"/>
</dbReference>
<evidence type="ECO:0000259" key="8">
    <source>
        <dbReference type="PROSITE" id="PS50850"/>
    </source>
</evidence>
<feature type="transmembrane region" description="Helical" evidence="7">
    <location>
        <begin position="135"/>
        <end position="154"/>
    </location>
</feature>
<feature type="transmembrane region" description="Helical" evidence="7">
    <location>
        <begin position="7"/>
        <end position="26"/>
    </location>
</feature>
<feature type="domain" description="Major facilitator superfamily (MFS) profile" evidence="8">
    <location>
        <begin position="8"/>
        <end position="374"/>
    </location>
</feature>
<dbReference type="RefSeq" id="WP_133417977.1">
    <property type="nucleotide sequence ID" value="NZ_SCWD01000002.1"/>
</dbReference>
<proteinExistence type="predicted"/>
<dbReference type="GO" id="GO:0005886">
    <property type="term" value="C:plasma membrane"/>
    <property type="evidence" value="ECO:0007669"/>
    <property type="project" value="UniProtKB-SubCell"/>
</dbReference>
<keyword evidence="10" id="KW-1185">Reference proteome</keyword>
<comment type="subcellular location">
    <subcellularLocation>
        <location evidence="1">Cell membrane</location>
        <topology evidence="1">Multi-pass membrane protein</topology>
    </subcellularLocation>
</comment>
<evidence type="ECO:0000313" key="10">
    <source>
        <dbReference type="Proteomes" id="UP000295280"/>
    </source>
</evidence>
<feature type="transmembrane region" description="Helical" evidence="7">
    <location>
        <begin position="73"/>
        <end position="91"/>
    </location>
</feature>
<protein>
    <submittedName>
        <fullName evidence="9">MFS transporter</fullName>
    </submittedName>
</protein>
<feature type="transmembrane region" description="Helical" evidence="7">
    <location>
        <begin position="263"/>
        <end position="280"/>
    </location>
</feature>
<dbReference type="Pfam" id="PF07690">
    <property type="entry name" value="MFS_1"/>
    <property type="match status" value="1"/>
</dbReference>
<feature type="transmembrane region" description="Helical" evidence="7">
    <location>
        <begin position="286"/>
        <end position="308"/>
    </location>
</feature>
<reference evidence="9 10" key="1">
    <citation type="submission" date="2019-01" db="EMBL/GenBank/DDBJ databases">
        <title>Draft genome sequences of the type strains of six Macrococcus species.</title>
        <authorList>
            <person name="Mazhar S."/>
            <person name="Altermann E."/>
            <person name="Hill C."/>
            <person name="Mcauliffe O."/>
        </authorList>
    </citation>
    <scope>NUCLEOTIDE SEQUENCE [LARGE SCALE GENOMIC DNA]</scope>
    <source>
        <strain evidence="9 10">ATCC 51828</strain>
    </source>
</reference>
<dbReference type="PANTHER" id="PTHR43124:SF3">
    <property type="entry name" value="CHLORAMPHENICOL EFFLUX PUMP RV0191"/>
    <property type="match status" value="1"/>
</dbReference>
<dbReference type="PANTHER" id="PTHR43124">
    <property type="entry name" value="PURINE EFFLUX PUMP PBUE"/>
    <property type="match status" value="1"/>
</dbReference>
<dbReference type="AlphaFoldDB" id="A0A9Q8CLW6"/>
<feature type="transmembrane region" description="Helical" evidence="7">
    <location>
        <begin position="198"/>
        <end position="218"/>
    </location>
</feature>
<dbReference type="InterPro" id="IPR011701">
    <property type="entry name" value="MFS"/>
</dbReference>
<evidence type="ECO:0000256" key="3">
    <source>
        <dbReference type="ARBA" id="ARBA00022475"/>
    </source>
</evidence>
<keyword evidence="3" id="KW-1003">Cell membrane</keyword>
<evidence type="ECO:0000256" key="7">
    <source>
        <dbReference type="SAM" id="Phobius"/>
    </source>
</evidence>
<keyword evidence="2" id="KW-0813">Transport</keyword>
<keyword evidence="5 7" id="KW-1133">Transmembrane helix</keyword>
<dbReference type="EMBL" id="SCWD01000002">
    <property type="protein sequence ID" value="TDM02495.1"/>
    <property type="molecule type" value="Genomic_DNA"/>
</dbReference>
<comment type="caution">
    <text evidence="9">The sequence shown here is derived from an EMBL/GenBank/DDBJ whole genome shotgun (WGS) entry which is preliminary data.</text>
</comment>
<feature type="transmembrane region" description="Helical" evidence="7">
    <location>
        <begin position="160"/>
        <end position="177"/>
    </location>
</feature>
<dbReference type="Proteomes" id="UP000295280">
    <property type="component" value="Unassembled WGS sequence"/>
</dbReference>
<dbReference type="InterPro" id="IPR050189">
    <property type="entry name" value="MFS_Efflux_Transporters"/>
</dbReference>
<evidence type="ECO:0000256" key="4">
    <source>
        <dbReference type="ARBA" id="ARBA00022692"/>
    </source>
</evidence>
<accession>A0A9Q8CLW6</accession>
<feature type="transmembrane region" description="Helical" evidence="7">
    <location>
        <begin position="97"/>
        <end position="114"/>
    </location>
</feature>
<sequence>MKKKNEIVFTGIVFIAMAYGISRFSYGLLLPYFAKDLELTNQVSGIISAVSYLTYCLGLVSMFTLFRNYQPRAILMISGALSLYGLYNMMVAEHFPLFGSGVIILGYSAGLATAPFGQIIKEKVTYGYQDRSNSWINTGIGLGLILVGIIVWVVGDRWRIGYAVFLIVSLIIMWFSYKKLPEVDMSHLNYKTDLKNIFYGKKFIISTILLGIGTSAYWTYFQSYIFQTQYIQFTNLFWIMLGAGGMLGGFAGHMNERLGMTKIHILTAILLGVSNITLVLSEHFLLMMLSVTLFGLVYVFAMGVYAFWCARLYVEYPAMGIIVTFVSLAAGQFIGTFLSGFLLESYGYQTLFYIYGAFSLMTILFKPMAEELADI</sequence>
<dbReference type="InterPro" id="IPR020846">
    <property type="entry name" value="MFS_dom"/>
</dbReference>
<feature type="transmembrane region" description="Helical" evidence="7">
    <location>
        <begin position="230"/>
        <end position="251"/>
    </location>
</feature>
<dbReference type="InterPro" id="IPR036259">
    <property type="entry name" value="MFS_trans_sf"/>
</dbReference>
<organism evidence="9 10">
    <name type="scientific">Macrococcus carouselicus</name>
    <dbReference type="NCBI Taxonomy" id="69969"/>
    <lineage>
        <taxon>Bacteria</taxon>
        <taxon>Bacillati</taxon>
        <taxon>Bacillota</taxon>
        <taxon>Bacilli</taxon>
        <taxon>Bacillales</taxon>
        <taxon>Staphylococcaceae</taxon>
        <taxon>Macrococcus</taxon>
    </lineage>
</organism>
<evidence type="ECO:0000256" key="1">
    <source>
        <dbReference type="ARBA" id="ARBA00004651"/>
    </source>
</evidence>
<dbReference type="GO" id="GO:0022857">
    <property type="term" value="F:transmembrane transporter activity"/>
    <property type="evidence" value="ECO:0007669"/>
    <property type="project" value="InterPro"/>
</dbReference>
<keyword evidence="6 7" id="KW-0472">Membrane</keyword>
<dbReference type="OrthoDB" id="2957247at2"/>